<dbReference type="EC" id="3.5.1.19" evidence="6"/>
<dbReference type="GO" id="GO:0019363">
    <property type="term" value="P:pyridine nucleotide biosynthetic process"/>
    <property type="evidence" value="ECO:0007669"/>
    <property type="project" value="UniProtKB-KW"/>
</dbReference>
<comment type="similarity">
    <text evidence="1">Belongs to the isochorismatase family.</text>
</comment>
<evidence type="ECO:0000256" key="7">
    <source>
        <dbReference type="ARBA" id="ARBA00043224"/>
    </source>
</evidence>
<evidence type="ECO:0000313" key="9">
    <source>
        <dbReference type="EMBL" id="TLU71371.1"/>
    </source>
</evidence>
<accession>A0A5R9J6W9</accession>
<feature type="domain" description="Isochorismatase-like" evidence="8">
    <location>
        <begin position="2"/>
        <end position="175"/>
    </location>
</feature>
<reference evidence="9 10" key="1">
    <citation type="submission" date="2019-05" db="EMBL/GenBank/DDBJ databases">
        <authorList>
            <person name="Pankratov T."/>
            <person name="Grouzdev D."/>
        </authorList>
    </citation>
    <scope>NUCLEOTIDE SEQUENCE [LARGE SCALE GENOMIC DNA]</scope>
    <source>
        <strain evidence="9 10">KEBCLARHB70R</strain>
    </source>
</reference>
<dbReference type="PANTHER" id="PTHR11080:SF2">
    <property type="entry name" value="LD05707P"/>
    <property type="match status" value="1"/>
</dbReference>
<dbReference type="InterPro" id="IPR000868">
    <property type="entry name" value="Isochorismatase-like_dom"/>
</dbReference>
<dbReference type="InterPro" id="IPR052347">
    <property type="entry name" value="Isochorismatase_Nicotinamidase"/>
</dbReference>
<dbReference type="EMBL" id="VCDI01000007">
    <property type="protein sequence ID" value="TLU71371.1"/>
    <property type="molecule type" value="Genomic_DNA"/>
</dbReference>
<protein>
    <recommendedName>
        <fullName evidence="6">nicotinamidase</fullName>
        <ecNumber evidence="6">3.5.1.19</ecNumber>
    </recommendedName>
    <alternativeName>
        <fullName evidence="7">Nicotinamide deamidase</fullName>
    </alternativeName>
</protein>
<evidence type="ECO:0000256" key="5">
    <source>
        <dbReference type="ARBA" id="ARBA00037900"/>
    </source>
</evidence>
<dbReference type="OrthoDB" id="9791276at2"/>
<keyword evidence="2" id="KW-0662">Pyridine nucleotide biosynthesis</keyword>
<evidence type="ECO:0000256" key="1">
    <source>
        <dbReference type="ARBA" id="ARBA00006336"/>
    </source>
</evidence>
<dbReference type="AlphaFoldDB" id="A0A5R9J6W9"/>
<dbReference type="SUPFAM" id="SSF52499">
    <property type="entry name" value="Isochorismatase-like hydrolases"/>
    <property type="match status" value="1"/>
</dbReference>
<keyword evidence="4 9" id="KW-0378">Hydrolase</keyword>
<dbReference type="CDD" id="cd01011">
    <property type="entry name" value="nicotinamidase"/>
    <property type="match status" value="1"/>
</dbReference>
<dbReference type="NCBIfam" id="NF008623">
    <property type="entry name" value="PRK11609.1"/>
    <property type="match status" value="1"/>
</dbReference>
<dbReference type="Pfam" id="PF00857">
    <property type="entry name" value="Isochorismatase"/>
    <property type="match status" value="1"/>
</dbReference>
<proteinExistence type="inferred from homology"/>
<dbReference type="GO" id="GO:0008936">
    <property type="term" value="F:nicotinamidase activity"/>
    <property type="evidence" value="ECO:0007669"/>
    <property type="project" value="UniProtKB-EC"/>
</dbReference>
<dbReference type="Proteomes" id="UP000305654">
    <property type="component" value="Unassembled WGS sequence"/>
</dbReference>
<evidence type="ECO:0000256" key="6">
    <source>
        <dbReference type="ARBA" id="ARBA00039017"/>
    </source>
</evidence>
<evidence type="ECO:0000313" key="10">
    <source>
        <dbReference type="Proteomes" id="UP000305654"/>
    </source>
</evidence>
<dbReference type="PANTHER" id="PTHR11080">
    <property type="entry name" value="PYRAZINAMIDASE/NICOTINAMIDASE"/>
    <property type="match status" value="1"/>
</dbReference>
<dbReference type="GO" id="GO:0046872">
    <property type="term" value="F:metal ion binding"/>
    <property type="evidence" value="ECO:0007669"/>
    <property type="project" value="UniProtKB-KW"/>
</dbReference>
<evidence type="ECO:0000256" key="2">
    <source>
        <dbReference type="ARBA" id="ARBA00022642"/>
    </source>
</evidence>
<name>A0A5R9J6W9_9PROT</name>
<gene>
    <name evidence="9" type="primary">pncA</name>
    <name evidence="9" type="ORF">FE263_17180</name>
</gene>
<keyword evidence="10" id="KW-1185">Reference proteome</keyword>
<sequence>MLAVIDVQPTFMPGGELPVPGGDEIVPLINHLLRDRFTVAFATQDWHPRGHLSFASAHPGARPFDIATLPYGPQVLWPDHAIQGTPNAALHPGLDRDRLQMILRKGSNPAIDSYSAFTENDHKTSTGLAGWLHARGIRRVFLCGLATDFCVAWSAEDAITNGFEAVILEDACRGIASPGEGGRDSLTVARRRLAARGIALRQTAELG</sequence>
<dbReference type="Gene3D" id="3.40.50.850">
    <property type="entry name" value="Isochorismatase-like"/>
    <property type="match status" value="1"/>
</dbReference>
<comment type="pathway">
    <text evidence="5">Cofactor biosynthesis; nicotinate biosynthesis; nicotinate from nicotinamide: step 1/1.</text>
</comment>
<evidence type="ECO:0000256" key="3">
    <source>
        <dbReference type="ARBA" id="ARBA00022723"/>
    </source>
</evidence>
<keyword evidence="3" id="KW-0479">Metal-binding</keyword>
<comment type="caution">
    <text evidence="9">The sequence shown here is derived from an EMBL/GenBank/DDBJ whole genome shotgun (WGS) entry which is preliminary data.</text>
</comment>
<organism evidence="9 10">
    <name type="scientific">Lichenicoccus roseus</name>
    <dbReference type="NCBI Taxonomy" id="2683649"/>
    <lineage>
        <taxon>Bacteria</taxon>
        <taxon>Pseudomonadati</taxon>
        <taxon>Pseudomonadota</taxon>
        <taxon>Alphaproteobacteria</taxon>
        <taxon>Acetobacterales</taxon>
        <taxon>Acetobacteraceae</taxon>
        <taxon>Lichenicoccus</taxon>
    </lineage>
</organism>
<evidence type="ECO:0000259" key="8">
    <source>
        <dbReference type="Pfam" id="PF00857"/>
    </source>
</evidence>
<evidence type="ECO:0000256" key="4">
    <source>
        <dbReference type="ARBA" id="ARBA00022801"/>
    </source>
</evidence>
<dbReference type="InterPro" id="IPR036380">
    <property type="entry name" value="Isochorismatase-like_sf"/>
</dbReference>